<evidence type="ECO:0000256" key="1">
    <source>
        <dbReference type="ARBA" id="ARBA00004141"/>
    </source>
</evidence>
<accession>A0AAV3NM19</accession>
<keyword evidence="3 6" id="KW-1133">Transmembrane helix</keyword>
<dbReference type="InterPro" id="IPR006634">
    <property type="entry name" value="TLC-dom"/>
</dbReference>
<evidence type="ECO:0000313" key="8">
    <source>
        <dbReference type="EMBL" id="GAA0139100.1"/>
    </source>
</evidence>
<dbReference type="EMBL" id="BAABME010000058">
    <property type="protein sequence ID" value="GAA0139100.1"/>
    <property type="molecule type" value="Genomic_DNA"/>
</dbReference>
<evidence type="ECO:0000256" key="4">
    <source>
        <dbReference type="ARBA" id="ARBA00023136"/>
    </source>
</evidence>
<protein>
    <recommendedName>
        <fullName evidence="7">TLC domain-containing protein</fullName>
    </recommendedName>
</protein>
<feature type="transmembrane region" description="Helical" evidence="6">
    <location>
        <begin position="133"/>
        <end position="154"/>
    </location>
</feature>
<sequence length="250" mass="28920">METLTLISTTIPNIPLFFSLYFIIYVIAYLIIFKNWSPKLRPEASSCAISLIHGTPAVFLASKAIFVDPNFNFDSPNTIFQNLVLDYSISYFFMDLFHYLVFYPSDVLFILHHLATLFVFLTCRFVVFHGGCALLVLLILAEVTSFCQNAWTLASARRNDLEFAAKLYDYLSPPFYALYSVVRGCVGPAFVFKMLMFYVSGAAHNVVPKWAWISWVFVVFTAISVSILWVVNRWIDYFRERNRKIQKKVR</sequence>
<keyword evidence="9" id="KW-1185">Reference proteome</keyword>
<dbReference type="PANTHER" id="PTHR31766">
    <property type="entry name" value="GLABROUS1 ENHANCER-BINDING PROTEIN-LIKE 2"/>
    <property type="match status" value="1"/>
</dbReference>
<evidence type="ECO:0000256" key="3">
    <source>
        <dbReference type="ARBA" id="ARBA00022989"/>
    </source>
</evidence>
<organism evidence="8 9">
    <name type="scientific">Lithospermum erythrorhizon</name>
    <name type="common">Purple gromwell</name>
    <name type="synonym">Lithospermum officinale var. erythrorhizon</name>
    <dbReference type="NCBI Taxonomy" id="34254"/>
    <lineage>
        <taxon>Eukaryota</taxon>
        <taxon>Viridiplantae</taxon>
        <taxon>Streptophyta</taxon>
        <taxon>Embryophyta</taxon>
        <taxon>Tracheophyta</taxon>
        <taxon>Spermatophyta</taxon>
        <taxon>Magnoliopsida</taxon>
        <taxon>eudicotyledons</taxon>
        <taxon>Gunneridae</taxon>
        <taxon>Pentapetalae</taxon>
        <taxon>asterids</taxon>
        <taxon>lamiids</taxon>
        <taxon>Boraginales</taxon>
        <taxon>Boraginaceae</taxon>
        <taxon>Boraginoideae</taxon>
        <taxon>Lithospermeae</taxon>
        <taxon>Lithospermum</taxon>
    </lineage>
</organism>
<keyword evidence="2 5" id="KW-0812">Transmembrane</keyword>
<feature type="transmembrane region" description="Helical" evidence="6">
    <location>
        <begin position="107"/>
        <end position="127"/>
    </location>
</feature>
<feature type="transmembrane region" description="Helical" evidence="6">
    <location>
        <begin position="210"/>
        <end position="231"/>
    </location>
</feature>
<comment type="caution">
    <text evidence="8">The sequence shown here is derived from an EMBL/GenBank/DDBJ whole genome shotgun (WGS) entry which is preliminary data.</text>
</comment>
<dbReference type="GO" id="GO:0016020">
    <property type="term" value="C:membrane"/>
    <property type="evidence" value="ECO:0007669"/>
    <property type="project" value="UniProtKB-SubCell"/>
</dbReference>
<evidence type="ECO:0000256" key="6">
    <source>
        <dbReference type="SAM" id="Phobius"/>
    </source>
</evidence>
<dbReference type="PROSITE" id="PS50922">
    <property type="entry name" value="TLC"/>
    <property type="match status" value="1"/>
</dbReference>
<dbReference type="PANTHER" id="PTHR31766:SF2">
    <property type="entry name" value="GLABROUS1 ENHANCER-BINDING PROTEIN-LIKE 2"/>
    <property type="match status" value="1"/>
</dbReference>
<dbReference type="Pfam" id="PF03798">
    <property type="entry name" value="TRAM_LAG1_CLN8"/>
    <property type="match status" value="1"/>
</dbReference>
<feature type="domain" description="TLC" evidence="7">
    <location>
        <begin position="39"/>
        <end position="228"/>
    </location>
</feature>
<feature type="transmembrane region" description="Helical" evidence="6">
    <location>
        <begin position="175"/>
        <end position="198"/>
    </location>
</feature>
<name>A0AAV3NM19_LITER</name>
<proteinExistence type="predicted"/>
<dbReference type="InterPro" id="IPR040327">
    <property type="entry name" value="At5g14285-like"/>
</dbReference>
<dbReference type="Proteomes" id="UP001454036">
    <property type="component" value="Unassembled WGS sequence"/>
</dbReference>
<evidence type="ECO:0000313" key="9">
    <source>
        <dbReference type="Proteomes" id="UP001454036"/>
    </source>
</evidence>
<evidence type="ECO:0000259" key="7">
    <source>
        <dbReference type="PROSITE" id="PS50922"/>
    </source>
</evidence>
<evidence type="ECO:0000256" key="5">
    <source>
        <dbReference type="PROSITE-ProRule" id="PRU00205"/>
    </source>
</evidence>
<dbReference type="SMART" id="SM00724">
    <property type="entry name" value="TLC"/>
    <property type="match status" value="1"/>
</dbReference>
<feature type="transmembrane region" description="Helical" evidence="6">
    <location>
        <begin position="14"/>
        <end position="32"/>
    </location>
</feature>
<reference evidence="8 9" key="1">
    <citation type="submission" date="2024-01" db="EMBL/GenBank/DDBJ databases">
        <title>The complete chloroplast genome sequence of Lithospermum erythrorhizon: insights into the phylogenetic relationship among Boraginaceae species and the maternal lineages of purple gromwells.</title>
        <authorList>
            <person name="Okada T."/>
            <person name="Watanabe K."/>
        </authorList>
    </citation>
    <scope>NUCLEOTIDE SEQUENCE [LARGE SCALE GENOMIC DNA]</scope>
</reference>
<dbReference type="AlphaFoldDB" id="A0AAV3NM19"/>
<comment type="subcellular location">
    <subcellularLocation>
        <location evidence="1">Membrane</location>
        <topology evidence="1">Multi-pass membrane protein</topology>
    </subcellularLocation>
</comment>
<gene>
    <name evidence="8" type="ORF">LIER_00715</name>
</gene>
<keyword evidence="4 5" id="KW-0472">Membrane</keyword>
<evidence type="ECO:0000256" key="2">
    <source>
        <dbReference type="ARBA" id="ARBA00022692"/>
    </source>
</evidence>